<keyword evidence="1" id="KW-1133">Transmembrane helix</keyword>
<protein>
    <submittedName>
        <fullName evidence="2">Uncharacterized protein</fullName>
    </submittedName>
</protein>
<keyword evidence="1" id="KW-0812">Transmembrane</keyword>
<proteinExistence type="predicted"/>
<feature type="transmembrane region" description="Helical" evidence="1">
    <location>
        <begin position="30"/>
        <end position="57"/>
    </location>
</feature>
<evidence type="ECO:0000313" key="2">
    <source>
        <dbReference type="EMBL" id="MBW84130.1"/>
    </source>
</evidence>
<sequence>MEFEFVIRNLPGHRCCSTTGLEFSARSAPLAGMGVAFLLSGVHFLTLIGEGAGFALLT</sequence>
<organism evidence="2">
    <name type="scientific">Rhizophora mucronata</name>
    <name type="common">Asiatic mangrove</name>
    <dbReference type="NCBI Taxonomy" id="61149"/>
    <lineage>
        <taxon>Eukaryota</taxon>
        <taxon>Viridiplantae</taxon>
        <taxon>Streptophyta</taxon>
        <taxon>Embryophyta</taxon>
        <taxon>Tracheophyta</taxon>
        <taxon>Spermatophyta</taxon>
        <taxon>Magnoliopsida</taxon>
        <taxon>eudicotyledons</taxon>
        <taxon>Gunneridae</taxon>
        <taxon>Pentapetalae</taxon>
        <taxon>rosids</taxon>
        <taxon>fabids</taxon>
        <taxon>Malpighiales</taxon>
        <taxon>Rhizophoraceae</taxon>
        <taxon>Rhizophora</taxon>
    </lineage>
</organism>
<dbReference type="EMBL" id="GGEC01003647">
    <property type="protein sequence ID" value="MBW84130.1"/>
    <property type="molecule type" value="Transcribed_RNA"/>
</dbReference>
<dbReference type="AlphaFoldDB" id="A0A2P2ISD9"/>
<reference evidence="2" key="1">
    <citation type="submission" date="2018-02" db="EMBL/GenBank/DDBJ databases">
        <title>Rhizophora mucronata_Transcriptome.</title>
        <authorList>
            <person name="Meera S.P."/>
            <person name="Sreeshan A."/>
            <person name="Augustine A."/>
        </authorList>
    </citation>
    <scope>NUCLEOTIDE SEQUENCE</scope>
    <source>
        <tissue evidence="2">Leaf</tissue>
    </source>
</reference>
<accession>A0A2P2ISD9</accession>
<keyword evidence="1" id="KW-0472">Membrane</keyword>
<name>A0A2P2ISD9_RHIMU</name>
<evidence type="ECO:0000256" key="1">
    <source>
        <dbReference type="SAM" id="Phobius"/>
    </source>
</evidence>